<dbReference type="Pfam" id="PF01420">
    <property type="entry name" value="Methylase_S"/>
    <property type="match status" value="1"/>
</dbReference>
<dbReference type="InterPro" id="IPR000055">
    <property type="entry name" value="Restrct_endonuc_typeI_TRD"/>
</dbReference>
<dbReference type="Gene3D" id="1.10.287.1120">
    <property type="entry name" value="Bipartite methylase S protein"/>
    <property type="match status" value="1"/>
</dbReference>
<name>A0A7Y6DHW0_9PSED</name>
<keyword evidence="5" id="KW-0255">Endonuclease</keyword>
<dbReference type="AlphaFoldDB" id="A0A7Y6DHW0"/>
<organism evidence="5 6">
    <name type="scientific">Pseudomonas corrugata</name>
    <dbReference type="NCBI Taxonomy" id="47879"/>
    <lineage>
        <taxon>Bacteria</taxon>
        <taxon>Pseudomonadati</taxon>
        <taxon>Pseudomonadota</taxon>
        <taxon>Gammaproteobacteria</taxon>
        <taxon>Pseudomonadales</taxon>
        <taxon>Pseudomonadaceae</taxon>
        <taxon>Pseudomonas</taxon>
    </lineage>
</organism>
<comment type="caution">
    <text evidence="5">The sequence shown here is derived from an EMBL/GenBank/DDBJ whole genome shotgun (WGS) entry which is preliminary data.</text>
</comment>
<keyword evidence="5" id="KW-0378">Hydrolase</keyword>
<evidence type="ECO:0000256" key="3">
    <source>
        <dbReference type="ARBA" id="ARBA00023125"/>
    </source>
</evidence>
<dbReference type="CDD" id="cd17244">
    <property type="entry name" value="RMtype1_S_Apa101655I-TRD2-CR2_like"/>
    <property type="match status" value="1"/>
</dbReference>
<dbReference type="EMBL" id="JABFMR010000017">
    <property type="protein sequence ID" value="NUT88435.1"/>
    <property type="molecule type" value="Genomic_DNA"/>
</dbReference>
<comment type="similarity">
    <text evidence="1">Belongs to the type-I restriction system S methylase family.</text>
</comment>
<dbReference type="CDD" id="cd17256">
    <property type="entry name" value="RMtype1_S_EcoJA65PI-TRD1-CR1_like"/>
    <property type="match status" value="1"/>
</dbReference>
<evidence type="ECO:0000313" key="5">
    <source>
        <dbReference type="EMBL" id="NUT88435.1"/>
    </source>
</evidence>
<protein>
    <submittedName>
        <fullName evidence="5">Restriction endonuclease subunit S</fullName>
    </submittedName>
</protein>
<dbReference type="InterPro" id="IPR044946">
    <property type="entry name" value="Restrct_endonuc_typeI_TRD_sf"/>
</dbReference>
<keyword evidence="2" id="KW-0680">Restriction system</keyword>
<keyword evidence="5" id="KW-0540">Nuclease</keyword>
<dbReference type="Gene3D" id="3.90.220.20">
    <property type="entry name" value="DNA methylase specificity domains"/>
    <property type="match status" value="2"/>
</dbReference>
<keyword evidence="3" id="KW-0238">DNA-binding</keyword>
<proteinExistence type="inferred from homology"/>
<dbReference type="GO" id="GO:0003677">
    <property type="term" value="F:DNA binding"/>
    <property type="evidence" value="ECO:0007669"/>
    <property type="project" value="UniProtKB-KW"/>
</dbReference>
<evidence type="ECO:0000256" key="2">
    <source>
        <dbReference type="ARBA" id="ARBA00022747"/>
    </source>
</evidence>
<dbReference type="SUPFAM" id="SSF116734">
    <property type="entry name" value="DNA methylase specificity domain"/>
    <property type="match status" value="2"/>
</dbReference>
<dbReference type="Proteomes" id="UP000536720">
    <property type="component" value="Unassembled WGS sequence"/>
</dbReference>
<feature type="domain" description="Type I restriction modification DNA specificity" evidence="4">
    <location>
        <begin position="8"/>
        <end position="183"/>
    </location>
</feature>
<dbReference type="PANTHER" id="PTHR30408:SF12">
    <property type="entry name" value="TYPE I RESTRICTION ENZYME MJAVIII SPECIFICITY SUBUNIT"/>
    <property type="match status" value="1"/>
</dbReference>
<evidence type="ECO:0000313" key="6">
    <source>
        <dbReference type="Proteomes" id="UP000536720"/>
    </source>
</evidence>
<dbReference type="InterPro" id="IPR052021">
    <property type="entry name" value="Type-I_RS_S_subunit"/>
</dbReference>
<dbReference type="GO" id="GO:0004519">
    <property type="term" value="F:endonuclease activity"/>
    <property type="evidence" value="ECO:0007669"/>
    <property type="project" value="UniProtKB-KW"/>
</dbReference>
<dbReference type="RefSeq" id="WP_175363259.1">
    <property type="nucleotide sequence ID" value="NZ_JABFMR010000017.1"/>
</dbReference>
<dbReference type="PANTHER" id="PTHR30408">
    <property type="entry name" value="TYPE-1 RESTRICTION ENZYME ECOKI SPECIFICITY PROTEIN"/>
    <property type="match status" value="1"/>
</dbReference>
<reference evidence="5 6" key="1">
    <citation type="journal article" date="2020" name="Front. Plant Sci.">
        <title>Isolation of Rhizosphere Bacteria That Improve Quality and Water Stress Tolerance in Greenhouse Ornamentals.</title>
        <authorList>
            <person name="Nordstedt N.P."/>
            <person name="Jones M.L."/>
        </authorList>
    </citation>
    <scope>NUCLEOTIDE SEQUENCE [LARGE SCALE GENOMIC DNA]</scope>
    <source>
        <strain evidence="5 6">C7D2</strain>
    </source>
</reference>
<evidence type="ECO:0000256" key="1">
    <source>
        <dbReference type="ARBA" id="ARBA00010923"/>
    </source>
</evidence>
<sequence length="437" mass="48005">MSDLYRPDWPLVKISDFAEINIGGTPSRAAPQFWATKPEGSPWIAISDLKGKYVDDTKEYITNLGAKCSNVRLIEPFTTVMSFKLTVGRTAIITRPMYCNEAIAIFSSKSDALSGSWLYHALPRAALSVVTDNAVKGATLNKAKMAEMTVQLPPITEQSKIALILDTLDTTIRETEALIDKLKAVNQGLLHDLLTRGIDANGQLRPPKSEAPQLYKESQLGWIPREWEAVELSQLIDPKRPVVYGILMPGYGYTGGVPVVKVKDIYDGKIHLNDLLLTCPKIDREYSRSRLKTGDLLFTIRGTVGRTAFVPPALNSANITQDTARLAVVGTDARYLRAYLGMAVPRRFIATHTLGVAVQGINLRDVRRIPIALPSALEAKAIADEIQSQEQRLESESLSAAKVRRVKAGLMDDLLTGRVRVTPLLESMQPSSAPTEA</sequence>
<evidence type="ECO:0000259" key="4">
    <source>
        <dbReference type="Pfam" id="PF01420"/>
    </source>
</evidence>
<dbReference type="GO" id="GO:0009307">
    <property type="term" value="P:DNA restriction-modification system"/>
    <property type="evidence" value="ECO:0007669"/>
    <property type="project" value="UniProtKB-KW"/>
</dbReference>
<gene>
    <name evidence="5" type="ORF">HNO91_18520</name>
</gene>
<accession>A0A7Y6DHW0</accession>